<dbReference type="NCBIfam" id="TIGR00153">
    <property type="entry name" value="TIGR00153 family protein"/>
    <property type="match status" value="1"/>
</dbReference>
<organism evidence="2">
    <name type="scientific">Thermodesulforhabdus norvegica</name>
    <dbReference type="NCBI Taxonomy" id="39841"/>
    <lineage>
        <taxon>Bacteria</taxon>
        <taxon>Pseudomonadati</taxon>
        <taxon>Thermodesulfobacteriota</taxon>
        <taxon>Syntrophobacteria</taxon>
        <taxon>Syntrophobacterales</taxon>
        <taxon>Thermodesulforhabdaceae</taxon>
        <taxon>Thermodesulforhabdus</taxon>
    </lineage>
</organism>
<dbReference type="InterPro" id="IPR018445">
    <property type="entry name" value="Put_Phosphate_transp_reg"/>
</dbReference>
<name>A0A7C0WVI9_9BACT</name>
<evidence type="ECO:0000256" key="1">
    <source>
        <dbReference type="ARBA" id="ARBA00008591"/>
    </source>
</evidence>
<dbReference type="Gene3D" id="1.20.58.220">
    <property type="entry name" value="Phosphate transport system protein phou homolog 2, domain 2"/>
    <property type="match status" value="1"/>
</dbReference>
<comment type="similarity">
    <text evidence="1">Belongs to the UPF0111 family.</text>
</comment>
<dbReference type="InterPro" id="IPR002727">
    <property type="entry name" value="DUF47"/>
</dbReference>
<dbReference type="PANTHER" id="PTHR36536">
    <property type="entry name" value="UPF0111 PROTEIN HI_1603"/>
    <property type="match status" value="1"/>
</dbReference>
<comment type="caution">
    <text evidence="2">The sequence shown here is derived from an EMBL/GenBank/DDBJ whole genome shotgun (WGS) entry which is preliminary data.</text>
</comment>
<sequence>MGGFGSMRSALLKLFRQSPFPLLLKHAEVVREVAPVFRSAVIAYLDGDMGDFEKYHNQTIMLESQGDSIKRNLRGHLPRGVLLPMDKFKLFAYIREQDKVLDSVQNVLHWLSYHNTKVPDPIVDDLLLLVDRSLYSLKAVHPMVSAAESYFDSFSEEMRQVVKESIAQIREYEFQSDQVERKLLADLFAYPFENPIEAFHLIRTVELLGDISNHAENAADMMRAMIAR</sequence>
<proteinExistence type="inferred from homology"/>
<dbReference type="Pfam" id="PF01865">
    <property type="entry name" value="PhoU_div"/>
    <property type="match status" value="1"/>
</dbReference>
<reference evidence="2" key="1">
    <citation type="journal article" date="2020" name="mSystems">
        <title>Genome- and Community-Level Interaction Insights into Carbon Utilization and Element Cycling Functions of Hydrothermarchaeota in Hydrothermal Sediment.</title>
        <authorList>
            <person name="Zhou Z."/>
            <person name="Liu Y."/>
            <person name="Xu W."/>
            <person name="Pan J."/>
            <person name="Luo Z.H."/>
            <person name="Li M."/>
        </authorList>
    </citation>
    <scope>NUCLEOTIDE SEQUENCE [LARGE SCALE GENOMIC DNA]</scope>
    <source>
        <strain evidence="2">HyVt-19</strain>
    </source>
</reference>
<dbReference type="AlphaFoldDB" id="A0A7C0WVI9"/>
<accession>A0A7C0WVI9</accession>
<dbReference type="InterPro" id="IPR038078">
    <property type="entry name" value="PhoU-like_sf"/>
</dbReference>
<dbReference type="PANTHER" id="PTHR36536:SF3">
    <property type="entry name" value="UPF0111 PROTEIN HI_1603"/>
    <property type="match status" value="1"/>
</dbReference>
<dbReference type="EMBL" id="DQZW01000311">
    <property type="protein sequence ID" value="HDL90555.1"/>
    <property type="molecule type" value="Genomic_DNA"/>
</dbReference>
<gene>
    <name evidence="2" type="ORF">ENG14_06600</name>
</gene>
<dbReference type="Proteomes" id="UP000886355">
    <property type="component" value="Unassembled WGS sequence"/>
</dbReference>
<protein>
    <submittedName>
        <fullName evidence="2">TIGR00153 family protein</fullName>
    </submittedName>
</protein>
<evidence type="ECO:0000313" key="2">
    <source>
        <dbReference type="EMBL" id="HDL90555.1"/>
    </source>
</evidence>